<dbReference type="SMART" id="SM00228">
    <property type="entry name" value="PDZ"/>
    <property type="match status" value="2"/>
</dbReference>
<evidence type="ECO:0000256" key="10">
    <source>
        <dbReference type="ARBA" id="ARBA00023136"/>
    </source>
</evidence>
<comment type="subcellular location">
    <subcellularLocation>
        <location evidence="2">Membrane</location>
        <topology evidence="2">Multi-pass membrane protein</topology>
    </subcellularLocation>
</comment>
<keyword evidence="6 11" id="KW-0378">Hydrolase</keyword>
<dbReference type="InterPro" id="IPR036034">
    <property type="entry name" value="PDZ_sf"/>
</dbReference>
<dbReference type="InterPro" id="IPR041489">
    <property type="entry name" value="PDZ_6"/>
</dbReference>
<dbReference type="Proteomes" id="UP000254651">
    <property type="component" value="Unassembled WGS sequence"/>
</dbReference>
<evidence type="ECO:0000313" key="13">
    <source>
        <dbReference type="EMBL" id="STZ77039.1"/>
    </source>
</evidence>
<dbReference type="CDD" id="cd06163">
    <property type="entry name" value="S2P-M50_PDZ_RseP-like"/>
    <property type="match status" value="1"/>
</dbReference>
<evidence type="ECO:0000256" key="3">
    <source>
        <dbReference type="ARBA" id="ARBA00007931"/>
    </source>
</evidence>
<evidence type="ECO:0000259" key="12">
    <source>
        <dbReference type="PROSITE" id="PS50106"/>
    </source>
</evidence>
<accession>A0A378UK53</accession>
<dbReference type="EMBL" id="UGQS01000002">
    <property type="protein sequence ID" value="STZ77039.1"/>
    <property type="molecule type" value="Genomic_DNA"/>
</dbReference>
<evidence type="ECO:0000256" key="6">
    <source>
        <dbReference type="ARBA" id="ARBA00022801"/>
    </source>
</evidence>
<dbReference type="Pfam" id="PF17820">
    <property type="entry name" value="PDZ_6"/>
    <property type="match status" value="2"/>
</dbReference>
<feature type="transmembrane region" description="Helical" evidence="11">
    <location>
        <begin position="390"/>
        <end position="419"/>
    </location>
</feature>
<organism evidence="13 14">
    <name type="scientific">Bergeriella denitrificans</name>
    <name type="common">Neisseria denitrificans</name>
    <dbReference type="NCBI Taxonomy" id="494"/>
    <lineage>
        <taxon>Bacteria</taxon>
        <taxon>Pseudomonadati</taxon>
        <taxon>Pseudomonadota</taxon>
        <taxon>Betaproteobacteria</taxon>
        <taxon>Neisseriales</taxon>
        <taxon>Neisseriaceae</taxon>
        <taxon>Bergeriella</taxon>
    </lineage>
</organism>
<dbReference type="Pfam" id="PF02163">
    <property type="entry name" value="Peptidase_M50"/>
    <property type="match status" value="1"/>
</dbReference>
<feature type="transmembrane region" description="Helical" evidence="11">
    <location>
        <begin position="431"/>
        <end position="452"/>
    </location>
</feature>
<dbReference type="AlphaFoldDB" id="A0A378UK53"/>
<dbReference type="GO" id="GO:0004222">
    <property type="term" value="F:metalloendopeptidase activity"/>
    <property type="evidence" value="ECO:0007669"/>
    <property type="project" value="InterPro"/>
</dbReference>
<dbReference type="NCBIfam" id="TIGR00054">
    <property type="entry name" value="RIP metalloprotease RseP"/>
    <property type="match status" value="1"/>
</dbReference>
<name>A0A378UK53_BERDE</name>
<dbReference type="InterPro" id="IPR004387">
    <property type="entry name" value="Pept_M50_Zn"/>
</dbReference>
<dbReference type="EC" id="3.4.24.-" evidence="11"/>
<dbReference type="InterPro" id="IPR008915">
    <property type="entry name" value="Peptidase_M50"/>
</dbReference>
<evidence type="ECO:0000256" key="1">
    <source>
        <dbReference type="ARBA" id="ARBA00001947"/>
    </source>
</evidence>
<keyword evidence="11" id="KW-0479">Metal-binding</keyword>
<keyword evidence="4" id="KW-0645">Protease</keyword>
<keyword evidence="7 11" id="KW-0862">Zinc</keyword>
<evidence type="ECO:0000256" key="8">
    <source>
        <dbReference type="ARBA" id="ARBA00022989"/>
    </source>
</evidence>
<comment type="cofactor">
    <cofactor evidence="1 11">
        <name>Zn(2+)</name>
        <dbReference type="ChEBI" id="CHEBI:29105"/>
    </cofactor>
</comment>
<evidence type="ECO:0000313" key="14">
    <source>
        <dbReference type="Proteomes" id="UP000254651"/>
    </source>
</evidence>
<keyword evidence="10 11" id="KW-0472">Membrane</keyword>
<comment type="similarity">
    <text evidence="3 11">Belongs to the peptidase M50B family.</text>
</comment>
<sequence length="460" mass="49320">MGVFHSDIPLLEPALTTLIAFIVAILILVSLHEFGHYIVARWCGVKVVRFSVGFGKPFLTRKRGDTEWCLAPIPLGGYVKMVDTREGNVAEADLPYAFDKQHPAKKIAIVAAGPLTNLLLAVLLYGLSFSFGVTEIRPYVGMVEPASIAAKAGFEPGDRIQSVNGAAVGDWGDAQTEMVLSLEAGKVDVAVLTASGAAAVRVIDAAGTPEAGKIAKNHGNIGLWPFKMTTTLGAVLPDSPAEKAGLQKGDRLISADGQYLDTWAEWTDVFRSSPGRKIEVAYERDGEMHTAAVRPNTEELADGTLIGRAGVAPGRDEAWDKEVRREYRPSVTEAFGMAWDKMTGYALTTVRFFGRLLTGNASASHVSGPLTIADAAGQSAAMGLQSYLEFLALVSISLGVLNLLPIPVLDGGHLVYYTAEWIRGKPLSERVQAAGLRFGLAAMLLLMMLAFFNDINRLFG</sequence>
<dbReference type="PANTHER" id="PTHR42837:SF2">
    <property type="entry name" value="MEMBRANE METALLOPROTEASE ARASP2, CHLOROPLASTIC-RELATED"/>
    <property type="match status" value="1"/>
</dbReference>
<dbReference type="PANTHER" id="PTHR42837">
    <property type="entry name" value="REGULATOR OF SIGMA-E PROTEASE RSEP"/>
    <property type="match status" value="1"/>
</dbReference>
<gene>
    <name evidence="13" type="primary">rseP</name>
    <name evidence="13" type="ORF">NCTC10295_01840</name>
</gene>
<dbReference type="PROSITE" id="PS50106">
    <property type="entry name" value="PDZ"/>
    <property type="match status" value="1"/>
</dbReference>
<feature type="transmembrane region" description="Helical" evidence="11">
    <location>
        <begin position="14"/>
        <end position="31"/>
    </location>
</feature>
<dbReference type="GO" id="GO:0016020">
    <property type="term" value="C:membrane"/>
    <property type="evidence" value="ECO:0007669"/>
    <property type="project" value="UniProtKB-SubCell"/>
</dbReference>
<evidence type="ECO:0000256" key="5">
    <source>
        <dbReference type="ARBA" id="ARBA00022692"/>
    </source>
</evidence>
<keyword evidence="5 11" id="KW-0812">Transmembrane</keyword>
<proteinExistence type="inferred from homology"/>
<keyword evidence="14" id="KW-1185">Reference proteome</keyword>
<protein>
    <recommendedName>
        <fullName evidence="11">Zinc metalloprotease</fullName>
        <ecNumber evidence="11">3.4.24.-</ecNumber>
    </recommendedName>
</protein>
<feature type="domain" description="PDZ" evidence="12">
    <location>
        <begin position="125"/>
        <end position="195"/>
    </location>
</feature>
<evidence type="ECO:0000256" key="11">
    <source>
        <dbReference type="RuleBase" id="RU362031"/>
    </source>
</evidence>
<feature type="transmembrane region" description="Helical" evidence="11">
    <location>
        <begin position="107"/>
        <end position="127"/>
    </location>
</feature>
<evidence type="ECO:0000256" key="4">
    <source>
        <dbReference type="ARBA" id="ARBA00022670"/>
    </source>
</evidence>
<dbReference type="GO" id="GO:0006508">
    <property type="term" value="P:proteolysis"/>
    <property type="evidence" value="ECO:0007669"/>
    <property type="project" value="UniProtKB-KW"/>
</dbReference>
<keyword evidence="8 11" id="KW-1133">Transmembrane helix</keyword>
<dbReference type="InterPro" id="IPR001478">
    <property type="entry name" value="PDZ"/>
</dbReference>
<evidence type="ECO:0000256" key="7">
    <source>
        <dbReference type="ARBA" id="ARBA00022833"/>
    </source>
</evidence>
<dbReference type="SUPFAM" id="SSF50156">
    <property type="entry name" value="PDZ domain-like"/>
    <property type="match status" value="2"/>
</dbReference>
<evidence type="ECO:0000256" key="9">
    <source>
        <dbReference type="ARBA" id="ARBA00023049"/>
    </source>
</evidence>
<dbReference type="GO" id="GO:0046872">
    <property type="term" value="F:metal ion binding"/>
    <property type="evidence" value="ECO:0007669"/>
    <property type="project" value="UniProtKB-KW"/>
</dbReference>
<reference evidence="13 14" key="1">
    <citation type="submission" date="2018-06" db="EMBL/GenBank/DDBJ databases">
        <authorList>
            <consortium name="Pathogen Informatics"/>
            <person name="Doyle S."/>
        </authorList>
    </citation>
    <scope>NUCLEOTIDE SEQUENCE [LARGE SCALE GENOMIC DNA]</scope>
    <source>
        <strain evidence="13 14">NCTC10295</strain>
    </source>
</reference>
<evidence type="ECO:0000256" key="2">
    <source>
        <dbReference type="ARBA" id="ARBA00004141"/>
    </source>
</evidence>
<keyword evidence="9 11" id="KW-0482">Metalloprotease</keyword>
<dbReference type="Gene3D" id="2.30.42.10">
    <property type="match status" value="2"/>
</dbReference>